<evidence type="ECO:0000313" key="3">
    <source>
        <dbReference type="Proteomes" id="UP001642406"/>
    </source>
</evidence>
<reference evidence="2 3" key="1">
    <citation type="submission" date="2024-01" db="EMBL/GenBank/DDBJ databases">
        <authorList>
            <person name="Allen C."/>
            <person name="Tagirdzhanova G."/>
        </authorList>
    </citation>
    <scope>NUCLEOTIDE SEQUENCE [LARGE SCALE GENOMIC DNA]</scope>
</reference>
<dbReference type="Proteomes" id="UP001642406">
    <property type="component" value="Unassembled WGS sequence"/>
</dbReference>
<gene>
    <name evidence="2" type="ORF">SBRCBS47491_009731</name>
</gene>
<evidence type="ECO:0000313" key="2">
    <source>
        <dbReference type="EMBL" id="CAK7236712.1"/>
    </source>
</evidence>
<dbReference type="Gene3D" id="1.20.120.520">
    <property type="entry name" value="nmb1532 protein domain like"/>
    <property type="match status" value="1"/>
</dbReference>
<dbReference type="PANTHER" id="PTHR38048">
    <property type="entry name" value="EXPRESSED PROTEIN"/>
    <property type="match status" value="1"/>
</dbReference>
<feature type="domain" description="Hemerythrin-like" evidence="1">
    <location>
        <begin position="44"/>
        <end position="159"/>
    </location>
</feature>
<dbReference type="InterPro" id="IPR053206">
    <property type="entry name" value="Dimeric_xanthone_biosynth"/>
</dbReference>
<name>A0ABP0CX55_9PEZI</name>
<dbReference type="InterPro" id="IPR012312">
    <property type="entry name" value="Hemerythrin-like"/>
</dbReference>
<dbReference type="EMBL" id="CAWUHC010000164">
    <property type="protein sequence ID" value="CAK7236712.1"/>
    <property type="molecule type" value="Genomic_DNA"/>
</dbReference>
<proteinExistence type="predicted"/>
<dbReference type="Pfam" id="PF01814">
    <property type="entry name" value="Hemerythrin"/>
    <property type="match status" value="1"/>
</dbReference>
<accession>A0ABP0CX55</accession>
<sequence>MAPVYADHPFKLIPDPRPEGEKTVNDMFDDVATEMACVHNCLIRGINAIYLQAPHIKPADQKPFLNFASLWGKMINMHHKEEEVVFFPNIEKLAGEPGIMEDNVEQHHLFHEGLERYIAYVQACLEGKEAYDGKTLVGFIDSFGAILTQHLTDEISTLMGLRKYGTEQFKEYPALASKLGEAALANAGSTTGIIFVMTCLDVNFENGRWTDFPPIPWIINMMFRYIHFWVHSDWWKFAPCDRLGSMRPLHAVPEE</sequence>
<protein>
    <recommendedName>
        <fullName evidence="1">Hemerythrin-like domain-containing protein</fullName>
    </recommendedName>
</protein>
<dbReference type="PANTHER" id="PTHR38048:SF2">
    <property type="entry name" value="HEMERYTHRIN-LIKE DOMAIN-CONTAINING PROTEIN"/>
    <property type="match status" value="1"/>
</dbReference>
<keyword evidence="3" id="KW-1185">Reference proteome</keyword>
<comment type="caution">
    <text evidence="2">The sequence shown here is derived from an EMBL/GenBank/DDBJ whole genome shotgun (WGS) entry which is preliminary data.</text>
</comment>
<organism evidence="2 3">
    <name type="scientific">Sporothrix bragantina</name>
    <dbReference type="NCBI Taxonomy" id="671064"/>
    <lineage>
        <taxon>Eukaryota</taxon>
        <taxon>Fungi</taxon>
        <taxon>Dikarya</taxon>
        <taxon>Ascomycota</taxon>
        <taxon>Pezizomycotina</taxon>
        <taxon>Sordariomycetes</taxon>
        <taxon>Sordariomycetidae</taxon>
        <taxon>Ophiostomatales</taxon>
        <taxon>Ophiostomataceae</taxon>
        <taxon>Sporothrix</taxon>
    </lineage>
</organism>
<evidence type="ECO:0000259" key="1">
    <source>
        <dbReference type="Pfam" id="PF01814"/>
    </source>
</evidence>